<evidence type="ECO:0000313" key="1">
    <source>
        <dbReference type="EMBL" id="GFC92793.1"/>
    </source>
</evidence>
<dbReference type="AlphaFoldDB" id="A0A699S687"/>
<proteinExistence type="predicted"/>
<comment type="caution">
    <text evidence="1">The sequence shown here is derived from an EMBL/GenBank/DDBJ whole genome shotgun (WGS) entry which is preliminary data.</text>
</comment>
<feature type="non-terminal residue" evidence="1">
    <location>
        <position position="106"/>
    </location>
</feature>
<gene>
    <name evidence="1" type="ORF">Tci_864763</name>
</gene>
<accession>A0A699S687</accession>
<organism evidence="1">
    <name type="scientific">Tanacetum cinerariifolium</name>
    <name type="common">Dalmatian daisy</name>
    <name type="synonym">Chrysanthemum cinerariifolium</name>
    <dbReference type="NCBI Taxonomy" id="118510"/>
    <lineage>
        <taxon>Eukaryota</taxon>
        <taxon>Viridiplantae</taxon>
        <taxon>Streptophyta</taxon>
        <taxon>Embryophyta</taxon>
        <taxon>Tracheophyta</taxon>
        <taxon>Spermatophyta</taxon>
        <taxon>Magnoliopsida</taxon>
        <taxon>eudicotyledons</taxon>
        <taxon>Gunneridae</taxon>
        <taxon>Pentapetalae</taxon>
        <taxon>asterids</taxon>
        <taxon>campanulids</taxon>
        <taxon>Asterales</taxon>
        <taxon>Asteraceae</taxon>
        <taxon>Asteroideae</taxon>
        <taxon>Anthemideae</taxon>
        <taxon>Anthemidinae</taxon>
        <taxon>Tanacetum</taxon>
    </lineage>
</organism>
<reference evidence="1" key="1">
    <citation type="journal article" date="2019" name="Sci. Rep.">
        <title>Draft genome of Tanacetum cinerariifolium, the natural source of mosquito coil.</title>
        <authorList>
            <person name="Yamashiro T."/>
            <person name="Shiraishi A."/>
            <person name="Satake H."/>
            <person name="Nakayama K."/>
        </authorList>
    </citation>
    <scope>NUCLEOTIDE SEQUENCE</scope>
</reference>
<name>A0A699S687_TANCI</name>
<dbReference type="EMBL" id="BKCJ011139505">
    <property type="protein sequence ID" value="GFC92793.1"/>
    <property type="molecule type" value="Genomic_DNA"/>
</dbReference>
<protein>
    <submittedName>
        <fullName evidence="1">Uncharacterized protein</fullName>
    </submittedName>
</protein>
<sequence>MDPSSSVGKTWLGENIIEISSDKGEGHGDWNSYEFQDTTTMEERKKQRLWNETATIYPELNLLLVSSKEEGKISDDWDLLLDNHDFGDIPDIDGVNVSQFVCMMGK</sequence>